<reference evidence="2" key="1">
    <citation type="journal article" date="2021" name="PeerJ">
        <title>Extensive microbial diversity within the chicken gut microbiome revealed by metagenomics and culture.</title>
        <authorList>
            <person name="Gilroy R."/>
            <person name="Ravi A."/>
            <person name="Getino M."/>
            <person name="Pursley I."/>
            <person name="Horton D.L."/>
            <person name="Alikhan N.F."/>
            <person name="Baker D."/>
            <person name="Gharbi K."/>
            <person name="Hall N."/>
            <person name="Watson M."/>
            <person name="Adriaenssens E.M."/>
            <person name="Foster-Nyarko E."/>
            <person name="Jarju S."/>
            <person name="Secka A."/>
            <person name="Antonio M."/>
            <person name="Oren A."/>
            <person name="Chaudhuri R.R."/>
            <person name="La Ragione R."/>
            <person name="Hildebrand F."/>
            <person name="Pallen M.J."/>
        </authorList>
    </citation>
    <scope>NUCLEOTIDE SEQUENCE</scope>
    <source>
        <strain evidence="2">CHK187-11901</strain>
    </source>
</reference>
<dbReference type="AlphaFoldDB" id="A0A9D2SWA7"/>
<dbReference type="InterPro" id="IPR007492">
    <property type="entry name" value="LytTR_DNA-bd_dom"/>
</dbReference>
<dbReference type="EMBL" id="DWWM01000030">
    <property type="protein sequence ID" value="HJC36496.1"/>
    <property type="molecule type" value="Genomic_DNA"/>
</dbReference>
<dbReference type="Pfam" id="PF04397">
    <property type="entry name" value="LytTR"/>
    <property type="match status" value="1"/>
</dbReference>
<dbReference type="GO" id="GO:0003677">
    <property type="term" value="F:DNA binding"/>
    <property type="evidence" value="ECO:0007669"/>
    <property type="project" value="UniProtKB-KW"/>
</dbReference>
<sequence length="227" mass="27034">MIRIAILEDERTAKEIIYELGKLLCRKEWVFRPFLKASELASAQQAEEYDVVILKSVFATQRAESVFVKPYEDRVVIYVRHDEDETDIAEDERTFLIHYRRAAQELRRIYPKVDRQLRGKEEYVFSYNNVKVILSMNDIYYLSKEDKLVCFHTRRGLFSERASMNDMTNRFAKYGFERIHASFLVNMHHVFGVESDTVIMDQQDRLPLARSRKQRFLGIVERKAMQC</sequence>
<reference evidence="2" key="2">
    <citation type="submission" date="2021-04" db="EMBL/GenBank/DDBJ databases">
        <authorList>
            <person name="Gilroy R."/>
        </authorList>
    </citation>
    <scope>NUCLEOTIDE SEQUENCE</scope>
    <source>
        <strain evidence="2">CHK187-11901</strain>
    </source>
</reference>
<accession>A0A9D2SWA7</accession>
<protein>
    <submittedName>
        <fullName evidence="2">LytTR family transcriptional regulator DNA-binding domain-containing protein</fullName>
    </submittedName>
</protein>
<comment type="caution">
    <text evidence="2">The sequence shown here is derived from an EMBL/GenBank/DDBJ whole genome shotgun (WGS) entry which is preliminary data.</text>
</comment>
<evidence type="ECO:0000313" key="2">
    <source>
        <dbReference type="EMBL" id="HJC36496.1"/>
    </source>
</evidence>
<dbReference type="InterPro" id="IPR046947">
    <property type="entry name" value="LytR-like"/>
</dbReference>
<evidence type="ECO:0000259" key="1">
    <source>
        <dbReference type="PROSITE" id="PS50930"/>
    </source>
</evidence>
<dbReference type="Proteomes" id="UP000823896">
    <property type="component" value="Unassembled WGS sequence"/>
</dbReference>
<dbReference type="SMART" id="SM00850">
    <property type="entry name" value="LytTR"/>
    <property type="match status" value="1"/>
</dbReference>
<gene>
    <name evidence="2" type="ORF">H9702_05135</name>
</gene>
<evidence type="ECO:0000313" key="3">
    <source>
        <dbReference type="Proteomes" id="UP000823896"/>
    </source>
</evidence>
<dbReference type="PROSITE" id="PS50930">
    <property type="entry name" value="HTH_LYTTR"/>
    <property type="match status" value="1"/>
</dbReference>
<feature type="domain" description="HTH LytTR-type" evidence="1">
    <location>
        <begin position="132"/>
        <end position="212"/>
    </location>
</feature>
<keyword evidence="2" id="KW-0238">DNA-binding</keyword>
<dbReference type="PANTHER" id="PTHR37299:SF1">
    <property type="entry name" value="STAGE 0 SPORULATION PROTEIN A HOMOLOG"/>
    <property type="match status" value="1"/>
</dbReference>
<proteinExistence type="predicted"/>
<name>A0A9D2SWA7_9FIRM</name>
<dbReference type="GO" id="GO:0000156">
    <property type="term" value="F:phosphorelay response regulator activity"/>
    <property type="evidence" value="ECO:0007669"/>
    <property type="project" value="InterPro"/>
</dbReference>
<organism evidence="2 3">
    <name type="scientific">Candidatus Merdibacter merdavium</name>
    <dbReference type="NCBI Taxonomy" id="2838692"/>
    <lineage>
        <taxon>Bacteria</taxon>
        <taxon>Bacillati</taxon>
        <taxon>Bacillota</taxon>
        <taxon>Erysipelotrichia</taxon>
        <taxon>Erysipelotrichales</taxon>
        <taxon>Erysipelotrichaceae</taxon>
        <taxon>Merdibacter</taxon>
    </lineage>
</organism>
<dbReference type="PANTHER" id="PTHR37299">
    <property type="entry name" value="TRANSCRIPTIONAL REGULATOR-RELATED"/>
    <property type="match status" value="1"/>
</dbReference>
<dbReference type="Gene3D" id="2.40.50.1020">
    <property type="entry name" value="LytTr DNA-binding domain"/>
    <property type="match status" value="1"/>
</dbReference>